<dbReference type="GO" id="GO:0003700">
    <property type="term" value="F:DNA-binding transcription factor activity"/>
    <property type="evidence" value="ECO:0007669"/>
    <property type="project" value="TreeGrafter"/>
</dbReference>
<feature type="domain" description="HTH cro/C1-type" evidence="2">
    <location>
        <begin position="13"/>
        <end position="67"/>
    </location>
</feature>
<evidence type="ECO:0000313" key="3">
    <source>
        <dbReference type="EMBL" id="RQD91410.1"/>
    </source>
</evidence>
<dbReference type="PROSITE" id="PS50943">
    <property type="entry name" value="HTH_CROC1"/>
    <property type="match status" value="1"/>
</dbReference>
<dbReference type="InterPro" id="IPR001387">
    <property type="entry name" value="Cro/C1-type_HTH"/>
</dbReference>
<reference evidence="3 4" key="1">
    <citation type="submission" date="2018-08" db="EMBL/GenBank/DDBJ databases">
        <title>The metabolism and importance of syntrophic acetate oxidation coupled to methane or sulfide production in haloalkaline environments.</title>
        <authorList>
            <person name="Timmers P.H.A."/>
            <person name="Vavourakis C.D."/>
            <person name="Sorokin D.Y."/>
            <person name="Sinninghe Damste J.S."/>
            <person name="Muyzer G."/>
            <person name="Stams A.J.M."/>
            <person name="Plugge C.M."/>
        </authorList>
    </citation>
    <scope>NUCLEOTIDE SEQUENCE [LARGE SCALE GENOMIC DNA]</scope>
    <source>
        <strain evidence="3">MSAO_Arc3</strain>
    </source>
</reference>
<dbReference type="RefSeq" id="WP_259135186.1">
    <property type="nucleotide sequence ID" value="NZ_JANUCS010000011.1"/>
</dbReference>
<dbReference type="SUPFAM" id="SSF51182">
    <property type="entry name" value="RmlC-like cupins"/>
    <property type="match status" value="1"/>
</dbReference>
<dbReference type="PANTHER" id="PTHR46797">
    <property type="entry name" value="HTH-TYPE TRANSCRIPTIONAL REGULATOR"/>
    <property type="match status" value="1"/>
</dbReference>
<dbReference type="Pfam" id="PF01381">
    <property type="entry name" value="HTH_3"/>
    <property type="match status" value="1"/>
</dbReference>
<dbReference type="Gene3D" id="2.60.120.10">
    <property type="entry name" value="Jelly Rolls"/>
    <property type="match status" value="1"/>
</dbReference>
<dbReference type="InterPro" id="IPR014710">
    <property type="entry name" value="RmlC-like_jellyroll"/>
</dbReference>
<dbReference type="PANTHER" id="PTHR46797:SF19">
    <property type="entry name" value="BLL2473 PROTEIN"/>
    <property type="match status" value="1"/>
</dbReference>
<evidence type="ECO:0000313" key="4">
    <source>
        <dbReference type="Proteomes" id="UP000284763"/>
    </source>
</evidence>
<keyword evidence="1" id="KW-0238">DNA-binding</keyword>
<organism evidence="3 4">
    <name type="scientific">Methanosalsum natronophilum</name>
    <dbReference type="NCBI Taxonomy" id="768733"/>
    <lineage>
        <taxon>Archaea</taxon>
        <taxon>Methanobacteriati</taxon>
        <taxon>Methanobacteriota</taxon>
        <taxon>Stenosarchaea group</taxon>
        <taxon>Methanomicrobia</taxon>
        <taxon>Methanosarcinales</taxon>
        <taxon>Methanosarcinaceae</taxon>
        <taxon>Methanosalsum</taxon>
    </lineage>
</organism>
<dbReference type="EMBL" id="QZAB01000077">
    <property type="protein sequence ID" value="RQD91410.1"/>
    <property type="molecule type" value="Genomic_DNA"/>
</dbReference>
<accession>A0A3R7VV38</accession>
<dbReference type="CDD" id="cd02209">
    <property type="entry name" value="cupin_XRE_C"/>
    <property type="match status" value="1"/>
</dbReference>
<sequence length="185" mass="21155">MKKEKLQEISLRIQELRKLSNISIEEMAEFLDIPLQTYIDIENGNEDIPASMLLEISQKLNVDMSVLLTGEDPKMHIFTVTRKDKGVSVQRREQYDYQNLASNMIHKKAEPFIVTVDPKPGNTSPSINHHPGQEFNYVLQGRLKVYIHNNEIILNEGDSLFFDSNYGHAMEALDGKPAKFLAIIL</sequence>
<dbReference type="Proteomes" id="UP000284763">
    <property type="component" value="Unassembled WGS sequence"/>
</dbReference>
<protein>
    <submittedName>
        <fullName evidence="3">XRE family transcriptional regulator</fullName>
    </submittedName>
</protein>
<dbReference type="Gene3D" id="1.10.260.40">
    <property type="entry name" value="lambda repressor-like DNA-binding domains"/>
    <property type="match status" value="1"/>
</dbReference>
<dbReference type="SUPFAM" id="SSF47413">
    <property type="entry name" value="lambda repressor-like DNA-binding domains"/>
    <property type="match status" value="1"/>
</dbReference>
<dbReference type="InterPro" id="IPR050807">
    <property type="entry name" value="TransReg_Diox_bact_type"/>
</dbReference>
<name>A0A3R7VV38_9EURY</name>
<dbReference type="SMART" id="SM00530">
    <property type="entry name" value="HTH_XRE"/>
    <property type="match status" value="1"/>
</dbReference>
<proteinExistence type="predicted"/>
<evidence type="ECO:0000256" key="1">
    <source>
        <dbReference type="ARBA" id="ARBA00023125"/>
    </source>
</evidence>
<dbReference type="AlphaFoldDB" id="A0A3R7VV38"/>
<dbReference type="InterPro" id="IPR010982">
    <property type="entry name" value="Lambda_DNA-bd_dom_sf"/>
</dbReference>
<evidence type="ECO:0000259" key="2">
    <source>
        <dbReference type="PROSITE" id="PS50943"/>
    </source>
</evidence>
<comment type="caution">
    <text evidence="3">The sequence shown here is derived from an EMBL/GenBank/DDBJ whole genome shotgun (WGS) entry which is preliminary data.</text>
</comment>
<dbReference type="InterPro" id="IPR011051">
    <property type="entry name" value="RmlC_Cupin_sf"/>
</dbReference>
<dbReference type="CDD" id="cd00093">
    <property type="entry name" value="HTH_XRE"/>
    <property type="match status" value="1"/>
</dbReference>
<dbReference type="GO" id="GO:0005829">
    <property type="term" value="C:cytosol"/>
    <property type="evidence" value="ECO:0007669"/>
    <property type="project" value="TreeGrafter"/>
</dbReference>
<dbReference type="Pfam" id="PF07883">
    <property type="entry name" value="Cupin_2"/>
    <property type="match status" value="1"/>
</dbReference>
<dbReference type="InterPro" id="IPR013096">
    <property type="entry name" value="Cupin_2"/>
</dbReference>
<gene>
    <name evidence="3" type="ORF">D5R95_01115</name>
</gene>
<dbReference type="GO" id="GO:0003677">
    <property type="term" value="F:DNA binding"/>
    <property type="evidence" value="ECO:0007669"/>
    <property type="project" value="UniProtKB-KW"/>
</dbReference>